<dbReference type="Proteomes" id="UP001476798">
    <property type="component" value="Unassembled WGS sequence"/>
</dbReference>
<gene>
    <name evidence="1" type="ORF">GOODEAATRI_027493</name>
</gene>
<feature type="non-terminal residue" evidence="1">
    <location>
        <position position="58"/>
    </location>
</feature>
<accession>A0ABV0N4R6</accession>
<keyword evidence="2" id="KW-1185">Reference proteome</keyword>
<evidence type="ECO:0000313" key="2">
    <source>
        <dbReference type="Proteomes" id="UP001476798"/>
    </source>
</evidence>
<dbReference type="EMBL" id="JAHRIO010023599">
    <property type="protein sequence ID" value="MEQ2166389.1"/>
    <property type="molecule type" value="Genomic_DNA"/>
</dbReference>
<proteinExistence type="predicted"/>
<name>A0ABV0N4R6_9TELE</name>
<comment type="caution">
    <text evidence="1">The sequence shown here is derived from an EMBL/GenBank/DDBJ whole genome shotgun (WGS) entry which is preliminary data.</text>
</comment>
<evidence type="ECO:0000313" key="1">
    <source>
        <dbReference type="EMBL" id="MEQ2166389.1"/>
    </source>
</evidence>
<sequence length="58" mass="6654">QYLPASSPSRYRTVRSSLESELYCRVVTAGRRSLCRRQQRYGAVTLRAMSRSTGTRQV</sequence>
<feature type="non-terminal residue" evidence="1">
    <location>
        <position position="1"/>
    </location>
</feature>
<reference evidence="1 2" key="1">
    <citation type="submission" date="2021-06" db="EMBL/GenBank/DDBJ databases">
        <authorList>
            <person name="Palmer J.M."/>
        </authorList>
    </citation>
    <scope>NUCLEOTIDE SEQUENCE [LARGE SCALE GENOMIC DNA]</scope>
    <source>
        <strain evidence="1 2">GA_2019</strain>
        <tissue evidence="1">Muscle</tissue>
    </source>
</reference>
<organism evidence="1 2">
    <name type="scientific">Goodea atripinnis</name>
    <dbReference type="NCBI Taxonomy" id="208336"/>
    <lineage>
        <taxon>Eukaryota</taxon>
        <taxon>Metazoa</taxon>
        <taxon>Chordata</taxon>
        <taxon>Craniata</taxon>
        <taxon>Vertebrata</taxon>
        <taxon>Euteleostomi</taxon>
        <taxon>Actinopterygii</taxon>
        <taxon>Neopterygii</taxon>
        <taxon>Teleostei</taxon>
        <taxon>Neoteleostei</taxon>
        <taxon>Acanthomorphata</taxon>
        <taxon>Ovalentaria</taxon>
        <taxon>Atherinomorphae</taxon>
        <taxon>Cyprinodontiformes</taxon>
        <taxon>Goodeidae</taxon>
        <taxon>Goodea</taxon>
    </lineage>
</organism>
<protein>
    <submittedName>
        <fullName evidence="1">Uncharacterized protein</fullName>
    </submittedName>
</protein>